<dbReference type="GO" id="GO:0005886">
    <property type="term" value="C:plasma membrane"/>
    <property type="evidence" value="ECO:0007669"/>
    <property type="project" value="TreeGrafter"/>
</dbReference>
<evidence type="ECO:0000256" key="2">
    <source>
        <dbReference type="ARBA" id="ARBA00022692"/>
    </source>
</evidence>
<evidence type="ECO:0000313" key="11">
    <source>
        <dbReference type="Ensembl" id="ENSHHUP00000080152.1"/>
    </source>
</evidence>
<dbReference type="PANTHER" id="PTHR22722">
    <property type="entry name" value="LOW-DENSITY LIPOPROTEIN RECEPTOR-RELATED PROTEIN 2-RELATED"/>
    <property type="match status" value="1"/>
</dbReference>
<keyword evidence="7" id="KW-0675">Receptor</keyword>
<dbReference type="Ensembl" id="ENSHHUT00000082720.1">
    <property type="protein sequence ID" value="ENSHHUP00000080152.1"/>
    <property type="gene ID" value="ENSHHUG00000046683.1"/>
</dbReference>
<dbReference type="GeneTree" id="ENSGT00940000157899"/>
<protein>
    <recommendedName>
        <fullName evidence="13">EGF-like domain-containing protein</fullName>
    </recommendedName>
</protein>
<dbReference type="InterPro" id="IPR023415">
    <property type="entry name" value="LDLR_class-A_CS"/>
</dbReference>
<reference evidence="11" key="3">
    <citation type="submission" date="2025-09" db="UniProtKB">
        <authorList>
            <consortium name="Ensembl"/>
        </authorList>
    </citation>
    <scope>IDENTIFICATION</scope>
</reference>
<proteinExistence type="predicted"/>
<dbReference type="InterPro" id="IPR002172">
    <property type="entry name" value="LDrepeatLR_classA_rpt"/>
</dbReference>
<sequence length="171" mass="18485">MTSGIAKVLAMRLFFVGFLLSLEILSPTASIDAPKTCSPKQFVCKDQVTCISKGWRCDGEKDCPDGSDESPDICPHRVSLCPANEFECLGTNMCIHMSRLCDGSPDCTDGWDEGPHCRELGPDCATHGCEGNCSVTHQGPKCYCKIGNEVSQDGKTCKGKTPESWTCTSSY</sequence>
<dbReference type="CDD" id="cd00112">
    <property type="entry name" value="LDLa"/>
    <property type="match status" value="2"/>
</dbReference>
<dbReference type="PRINTS" id="PR00261">
    <property type="entry name" value="LDLRECEPTOR"/>
</dbReference>
<dbReference type="InterPro" id="IPR051221">
    <property type="entry name" value="LDLR-related"/>
</dbReference>
<dbReference type="SUPFAM" id="SSF57424">
    <property type="entry name" value="LDL receptor-like module"/>
    <property type="match status" value="2"/>
</dbReference>
<dbReference type="GO" id="GO:0005041">
    <property type="term" value="F:low-density lipoprotein particle receptor activity"/>
    <property type="evidence" value="ECO:0007669"/>
    <property type="project" value="TreeGrafter"/>
</dbReference>
<evidence type="ECO:0000256" key="4">
    <source>
        <dbReference type="ARBA" id="ARBA00022989"/>
    </source>
</evidence>
<keyword evidence="2" id="KW-0812">Transmembrane</keyword>
<dbReference type="AlphaFoldDB" id="A0A4W5QV31"/>
<dbReference type="FunFam" id="4.10.400.10:FF:000020">
    <property type="entry name" value="LDL receptor related protein 1"/>
    <property type="match status" value="1"/>
</dbReference>
<name>A0A4W5QV31_9TELE</name>
<keyword evidence="6" id="KW-1015">Disulfide bond</keyword>
<evidence type="ECO:0000256" key="9">
    <source>
        <dbReference type="PROSITE-ProRule" id="PRU00124"/>
    </source>
</evidence>
<feature type="chain" id="PRO_5021408276" description="EGF-like domain-containing protein" evidence="10">
    <location>
        <begin position="31"/>
        <end position="171"/>
    </location>
</feature>
<keyword evidence="3" id="KW-0677">Repeat</keyword>
<dbReference type="STRING" id="62062.ENSHHUP00000080152"/>
<dbReference type="Pfam" id="PF00057">
    <property type="entry name" value="Ldl_recept_a"/>
    <property type="match status" value="2"/>
</dbReference>
<evidence type="ECO:0000256" key="10">
    <source>
        <dbReference type="SAM" id="SignalP"/>
    </source>
</evidence>
<keyword evidence="12" id="KW-1185">Reference proteome</keyword>
<dbReference type="PROSITE" id="PS50068">
    <property type="entry name" value="LDLRA_2"/>
    <property type="match status" value="2"/>
</dbReference>
<dbReference type="SMART" id="SM00192">
    <property type="entry name" value="LDLa"/>
    <property type="match status" value="2"/>
</dbReference>
<comment type="caution">
    <text evidence="9">Lacks conserved residue(s) required for the propagation of feature annotation.</text>
</comment>
<dbReference type="Gene3D" id="4.10.400.10">
    <property type="entry name" value="Low-density Lipoprotein Receptor"/>
    <property type="match status" value="2"/>
</dbReference>
<evidence type="ECO:0008006" key="13">
    <source>
        <dbReference type="Google" id="ProtNLM"/>
    </source>
</evidence>
<reference evidence="12" key="1">
    <citation type="submission" date="2018-06" db="EMBL/GenBank/DDBJ databases">
        <title>Genome assembly of Danube salmon.</title>
        <authorList>
            <person name="Macqueen D.J."/>
            <person name="Gundappa M.K."/>
        </authorList>
    </citation>
    <scope>NUCLEOTIDE SEQUENCE [LARGE SCALE GENOMIC DNA]</scope>
</reference>
<evidence type="ECO:0000256" key="7">
    <source>
        <dbReference type="ARBA" id="ARBA00023170"/>
    </source>
</evidence>
<dbReference type="PROSITE" id="PS01209">
    <property type="entry name" value="LDLRA_1"/>
    <property type="match status" value="2"/>
</dbReference>
<keyword evidence="5" id="KW-0472">Membrane</keyword>
<dbReference type="GO" id="GO:0043235">
    <property type="term" value="C:receptor complex"/>
    <property type="evidence" value="ECO:0007669"/>
    <property type="project" value="TreeGrafter"/>
</dbReference>
<keyword evidence="8" id="KW-0325">Glycoprotein</keyword>
<keyword evidence="10" id="KW-0732">Signal</keyword>
<evidence type="ECO:0000256" key="6">
    <source>
        <dbReference type="ARBA" id="ARBA00023157"/>
    </source>
</evidence>
<dbReference type="Proteomes" id="UP000314982">
    <property type="component" value="Unassembled WGS sequence"/>
</dbReference>
<dbReference type="InterPro" id="IPR036055">
    <property type="entry name" value="LDL_receptor-like_sf"/>
</dbReference>
<dbReference type="PANTHER" id="PTHR22722:SF5">
    <property type="entry name" value="LOW-DENSITY LIPOPROTEIN RECEPTOR-RELATED PROTEIN 1B"/>
    <property type="match status" value="1"/>
</dbReference>
<accession>A0A4W5QV31</accession>
<evidence type="ECO:0000256" key="8">
    <source>
        <dbReference type="ARBA" id="ARBA00023180"/>
    </source>
</evidence>
<keyword evidence="4" id="KW-1133">Transmembrane helix</keyword>
<evidence type="ECO:0000256" key="3">
    <source>
        <dbReference type="ARBA" id="ARBA00022737"/>
    </source>
</evidence>
<evidence type="ECO:0000256" key="1">
    <source>
        <dbReference type="ARBA" id="ARBA00004167"/>
    </source>
</evidence>
<comment type="subcellular location">
    <subcellularLocation>
        <location evidence="1">Membrane</location>
        <topology evidence="1">Single-pass membrane protein</topology>
    </subcellularLocation>
</comment>
<reference evidence="11" key="2">
    <citation type="submission" date="2025-08" db="UniProtKB">
        <authorList>
            <consortium name="Ensembl"/>
        </authorList>
    </citation>
    <scope>IDENTIFICATION</scope>
</reference>
<organism evidence="11 12">
    <name type="scientific">Hucho hucho</name>
    <name type="common">huchen</name>
    <dbReference type="NCBI Taxonomy" id="62062"/>
    <lineage>
        <taxon>Eukaryota</taxon>
        <taxon>Metazoa</taxon>
        <taxon>Chordata</taxon>
        <taxon>Craniata</taxon>
        <taxon>Vertebrata</taxon>
        <taxon>Euteleostomi</taxon>
        <taxon>Actinopterygii</taxon>
        <taxon>Neopterygii</taxon>
        <taxon>Teleostei</taxon>
        <taxon>Protacanthopterygii</taxon>
        <taxon>Salmoniformes</taxon>
        <taxon>Salmonidae</taxon>
        <taxon>Salmoninae</taxon>
        <taxon>Hucho</taxon>
    </lineage>
</organism>
<evidence type="ECO:0000256" key="5">
    <source>
        <dbReference type="ARBA" id="ARBA00023136"/>
    </source>
</evidence>
<evidence type="ECO:0000313" key="12">
    <source>
        <dbReference type="Proteomes" id="UP000314982"/>
    </source>
</evidence>
<feature type="signal peptide" evidence="10">
    <location>
        <begin position="1"/>
        <end position="30"/>
    </location>
</feature>